<organism evidence="10 12">
    <name type="scientific">Pseudomonas cannabina</name>
    <dbReference type="NCBI Taxonomy" id="86840"/>
    <lineage>
        <taxon>Bacteria</taxon>
        <taxon>Pseudomonadati</taxon>
        <taxon>Pseudomonadota</taxon>
        <taxon>Gammaproteobacteria</taxon>
        <taxon>Pseudomonadales</taxon>
        <taxon>Pseudomonadaceae</taxon>
        <taxon>Pseudomonas</taxon>
    </lineage>
</organism>
<dbReference type="Pfam" id="PF01523">
    <property type="entry name" value="PmbA_TldD_1st"/>
    <property type="match status" value="1"/>
</dbReference>
<reference evidence="11 13" key="2">
    <citation type="submission" date="2018-08" db="EMBL/GenBank/DDBJ databases">
        <title>Recombination of ecologically and evolutionarily significant loci maintains genetic cohesion in the Pseudomonas syringae species complex.</title>
        <authorList>
            <person name="Dillon M."/>
            <person name="Thakur S."/>
            <person name="Almeida R.N.D."/>
            <person name="Weir B.S."/>
            <person name="Guttman D.S."/>
        </authorList>
    </citation>
    <scope>NUCLEOTIDE SEQUENCE [LARGE SCALE GENOMIC DNA]</scope>
    <source>
        <strain evidence="11 13">ICMP 2821</strain>
    </source>
</reference>
<dbReference type="EMBL" id="LJPX01000027">
    <property type="protein sequence ID" value="KPW81446.1"/>
    <property type="molecule type" value="Genomic_DNA"/>
</dbReference>
<feature type="domain" description="Metalloprotease TldD/E C-terminal" evidence="8">
    <location>
        <begin position="244"/>
        <end position="452"/>
    </location>
</feature>
<dbReference type="Proteomes" id="UP000281372">
    <property type="component" value="Unassembled WGS sequence"/>
</dbReference>
<evidence type="ECO:0000256" key="1">
    <source>
        <dbReference type="ARBA" id="ARBA00004496"/>
    </source>
</evidence>
<dbReference type="Gene3D" id="3.30.2290.10">
    <property type="entry name" value="PmbA/TldD superfamily"/>
    <property type="match status" value="1"/>
</dbReference>
<dbReference type="PANTHER" id="PTHR43421">
    <property type="entry name" value="METALLOPROTEASE PMBA"/>
    <property type="match status" value="1"/>
</dbReference>
<reference evidence="10 12" key="1">
    <citation type="submission" date="2015-09" db="EMBL/GenBank/DDBJ databases">
        <title>Genome announcement of multiple Pseudomonas syringae strains.</title>
        <authorList>
            <person name="Thakur S."/>
            <person name="Wang P.W."/>
            <person name="Gong Y."/>
            <person name="Weir B.S."/>
            <person name="Guttman D.S."/>
        </authorList>
    </citation>
    <scope>NUCLEOTIDE SEQUENCE [LARGE SCALE GENOMIC DNA]</scope>
    <source>
        <strain evidence="10 12">ICMP2823</strain>
    </source>
</reference>
<dbReference type="InterPro" id="IPR045569">
    <property type="entry name" value="Metalloprtase-TldD/E_C"/>
</dbReference>
<keyword evidence="3" id="KW-0963">Cytoplasm</keyword>
<name>A0A0N8R0K5_PSECA</name>
<dbReference type="InterPro" id="IPR045570">
    <property type="entry name" value="Metalloprtase-TldD/E_cen_dom"/>
</dbReference>
<dbReference type="SUPFAM" id="SSF111283">
    <property type="entry name" value="Putative modulator of DNA gyrase, PmbA/TldD"/>
    <property type="match status" value="1"/>
</dbReference>
<sequence length="453" mass="48583">MMEKVMSATQSVGPQALPELQEQVEQIIAEARRQGASACEVAVSVDQGLSTSVRQREVETVEFNRDQGFGITLYVGQRKGSASTSATGADAIRETVAAALAIAEHTSEDESSGLADAALMAKETMDFDLYHAWDITPEQAIEKALICEAAAFAADSRIKNADGTTLNTHQGCRVYGNSNGFIDGYASTRHSLSCVMIAEGEGQMQRDYWYDVNRKGPLLADAESIGRKAAQRAASRLGARPVPTCEVPVLFAAELAGGLFGSFLGAISGGNLYRKSSFLEGTLGQRLFPEWMTIDERPHLMHAMGSSAFDSDGLATYAKPFVDKGDLVSYVLSTYSGRKLGMPSTANAGGVHNLFVTHGSEDQDALIRRMGRGLLVTELMGSGLNMVTGDYSRGAAGFWVENGEIQFPVQEVTIAGNMRDMFKQIVAVGSDLELRSNIRTGSVLIERMMVAGS</sequence>
<evidence type="ECO:0000256" key="5">
    <source>
        <dbReference type="ARBA" id="ARBA00022801"/>
    </source>
</evidence>
<dbReference type="GO" id="GO:0006508">
    <property type="term" value="P:proteolysis"/>
    <property type="evidence" value="ECO:0007669"/>
    <property type="project" value="UniProtKB-KW"/>
</dbReference>
<evidence type="ECO:0000313" key="10">
    <source>
        <dbReference type="EMBL" id="KPW81446.1"/>
    </source>
</evidence>
<gene>
    <name evidence="10" type="ORF">ALO81_01028</name>
    <name evidence="11" type="ORF">ALQ64_00553</name>
</gene>
<keyword evidence="5" id="KW-0378">Hydrolase</keyword>
<accession>A0A0N8R0K5</accession>
<dbReference type="InterPro" id="IPR035068">
    <property type="entry name" value="TldD/PmbA_N"/>
</dbReference>
<dbReference type="PANTHER" id="PTHR43421:SF1">
    <property type="entry name" value="METALLOPROTEASE PMBA"/>
    <property type="match status" value="1"/>
</dbReference>
<dbReference type="InterPro" id="IPR047657">
    <property type="entry name" value="PmbA"/>
</dbReference>
<dbReference type="Pfam" id="PF19289">
    <property type="entry name" value="PmbA_TldD_3rd"/>
    <property type="match status" value="1"/>
</dbReference>
<evidence type="ECO:0000259" key="7">
    <source>
        <dbReference type="Pfam" id="PF01523"/>
    </source>
</evidence>
<dbReference type="EMBL" id="RBOW01000833">
    <property type="protein sequence ID" value="RMN21477.1"/>
    <property type="molecule type" value="Genomic_DNA"/>
</dbReference>
<dbReference type="InterPro" id="IPR036059">
    <property type="entry name" value="TldD/PmbA_sf"/>
</dbReference>
<feature type="domain" description="Metalloprotease TldD/E central" evidence="9">
    <location>
        <begin position="131"/>
        <end position="237"/>
    </location>
</feature>
<dbReference type="GO" id="GO:0005829">
    <property type="term" value="C:cytosol"/>
    <property type="evidence" value="ECO:0007669"/>
    <property type="project" value="TreeGrafter"/>
</dbReference>
<dbReference type="Pfam" id="PF19290">
    <property type="entry name" value="PmbA_TldD_2nd"/>
    <property type="match status" value="1"/>
</dbReference>
<dbReference type="PATRIC" id="fig|86840.3.peg.1445"/>
<proteinExistence type="inferred from homology"/>
<evidence type="ECO:0000313" key="13">
    <source>
        <dbReference type="Proteomes" id="UP000281372"/>
    </source>
</evidence>
<evidence type="ECO:0000256" key="4">
    <source>
        <dbReference type="ARBA" id="ARBA00022670"/>
    </source>
</evidence>
<protein>
    <submittedName>
        <fullName evidence="10">PmbA protein</fullName>
    </submittedName>
</protein>
<evidence type="ECO:0000256" key="6">
    <source>
        <dbReference type="ARBA" id="ARBA00023049"/>
    </source>
</evidence>
<comment type="caution">
    <text evidence="10">The sequence shown here is derived from an EMBL/GenBank/DDBJ whole genome shotgun (WGS) entry which is preliminary data.</text>
</comment>
<evidence type="ECO:0000256" key="2">
    <source>
        <dbReference type="ARBA" id="ARBA00005836"/>
    </source>
</evidence>
<keyword evidence="6" id="KW-0482">Metalloprotease</keyword>
<dbReference type="FunFam" id="3.30.2290.10:FF:000002">
    <property type="entry name" value="Metalloprotease PmbA homolog"/>
    <property type="match status" value="1"/>
</dbReference>
<evidence type="ECO:0000256" key="3">
    <source>
        <dbReference type="ARBA" id="ARBA00022490"/>
    </source>
</evidence>
<dbReference type="GO" id="GO:0008237">
    <property type="term" value="F:metallopeptidase activity"/>
    <property type="evidence" value="ECO:0007669"/>
    <property type="project" value="UniProtKB-KW"/>
</dbReference>
<comment type="similarity">
    <text evidence="2">Belongs to the peptidase U62 family.</text>
</comment>
<evidence type="ECO:0000259" key="9">
    <source>
        <dbReference type="Pfam" id="PF19290"/>
    </source>
</evidence>
<keyword evidence="4" id="KW-0645">Protease</keyword>
<dbReference type="AlphaFoldDB" id="A0A0N8R0K5"/>
<evidence type="ECO:0000313" key="12">
    <source>
        <dbReference type="Proteomes" id="UP000050564"/>
    </source>
</evidence>
<evidence type="ECO:0000259" key="8">
    <source>
        <dbReference type="Pfam" id="PF19289"/>
    </source>
</evidence>
<feature type="domain" description="Metalloprotease TldD/E N-terminal" evidence="7">
    <location>
        <begin position="39"/>
        <end position="103"/>
    </location>
</feature>
<dbReference type="Proteomes" id="UP000050564">
    <property type="component" value="Unassembled WGS sequence"/>
</dbReference>
<comment type="subcellular location">
    <subcellularLocation>
        <location evidence="1">Cytoplasm</location>
    </subcellularLocation>
</comment>
<dbReference type="NCBIfam" id="NF008268">
    <property type="entry name" value="PRK11040.1"/>
    <property type="match status" value="1"/>
</dbReference>
<dbReference type="InterPro" id="IPR002510">
    <property type="entry name" value="Metalloprtase-TldD/E_N"/>
</dbReference>
<evidence type="ECO:0000313" key="11">
    <source>
        <dbReference type="EMBL" id="RMN21477.1"/>
    </source>
</evidence>